<protein>
    <recommendedName>
        <fullName evidence="6">DOC domain-containing protein</fullName>
    </recommendedName>
</protein>
<evidence type="ECO:0000256" key="3">
    <source>
        <dbReference type="ARBA" id="ARBA00022776"/>
    </source>
</evidence>
<evidence type="ECO:0000313" key="7">
    <source>
        <dbReference type="EMBL" id="TPX58985.1"/>
    </source>
</evidence>
<keyword evidence="4" id="KW-0833">Ubl conjugation pathway</keyword>
<dbReference type="SUPFAM" id="SSF49785">
    <property type="entry name" value="Galactose-binding domain-like"/>
    <property type="match status" value="1"/>
</dbReference>
<dbReference type="SMART" id="SM01337">
    <property type="entry name" value="APC10"/>
    <property type="match status" value="1"/>
</dbReference>
<dbReference type="AlphaFoldDB" id="A0A507E6Q6"/>
<keyword evidence="5" id="KW-0131">Cell cycle</keyword>
<proteinExistence type="inferred from homology"/>
<dbReference type="InterPro" id="IPR016901">
    <property type="entry name" value="APC10/Doc1"/>
</dbReference>
<sequence>MFMLKRIAFSARRSDGPQPHFINLEFSQKMTLTKLSIYVDHGRDESYTPREIAVRAGNSFYDLQDVQRFEIGEDTGWVDFVLCEDEDTTRPLRAFLVQICILENYQHGKDTHVRGLKIWAPSLRLDMMVPEMPPFSTLEYQMQVLDNSLNTPHSSKRSRPAIPGGGQ</sequence>
<dbReference type="PANTHER" id="PTHR12936:SF0">
    <property type="entry name" value="ANAPHASE-PROMOTING COMPLEX SUBUNIT 10"/>
    <property type="match status" value="1"/>
</dbReference>
<evidence type="ECO:0000259" key="6">
    <source>
        <dbReference type="PROSITE" id="PS51284"/>
    </source>
</evidence>
<dbReference type="InterPro" id="IPR008979">
    <property type="entry name" value="Galactose-bd-like_sf"/>
</dbReference>
<reference evidence="7 8" key="1">
    <citation type="journal article" date="2019" name="Sci. Rep.">
        <title>Comparative genomics of chytrid fungi reveal insights into the obligate biotrophic and pathogenic lifestyle of Synchytrium endobioticum.</title>
        <authorList>
            <person name="van de Vossenberg B.T.L.H."/>
            <person name="Warris S."/>
            <person name="Nguyen H.D.T."/>
            <person name="van Gent-Pelzer M.P.E."/>
            <person name="Joly D.L."/>
            <person name="van de Geest H.C."/>
            <person name="Bonants P.J.M."/>
            <person name="Smith D.S."/>
            <person name="Levesque C.A."/>
            <person name="van der Lee T.A.J."/>
        </authorList>
    </citation>
    <scope>NUCLEOTIDE SEQUENCE [LARGE SCALE GENOMIC DNA]</scope>
    <source>
        <strain evidence="7 8">CBS 809.83</strain>
    </source>
</reference>
<keyword evidence="2" id="KW-0132">Cell division</keyword>
<dbReference type="PANTHER" id="PTHR12936">
    <property type="entry name" value="ANAPHASE-PROMOTING COMPLEX 10"/>
    <property type="match status" value="1"/>
</dbReference>
<organism evidence="7 8">
    <name type="scientific">Powellomyces hirtus</name>
    <dbReference type="NCBI Taxonomy" id="109895"/>
    <lineage>
        <taxon>Eukaryota</taxon>
        <taxon>Fungi</taxon>
        <taxon>Fungi incertae sedis</taxon>
        <taxon>Chytridiomycota</taxon>
        <taxon>Chytridiomycota incertae sedis</taxon>
        <taxon>Chytridiomycetes</taxon>
        <taxon>Spizellomycetales</taxon>
        <taxon>Powellomycetaceae</taxon>
        <taxon>Powellomyces</taxon>
    </lineage>
</organism>
<dbReference type="GO" id="GO:0031145">
    <property type="term" value="P:anaphase-promoting complex-dependent catabolic process"/>
    <property type="evidence" value="ECO:0007669"/>
    <property type="project" value="InterPro"/>
</dbReference>
<gene>
    <name evidence="7" type="ORF">PhCBS80983_g02760</name>
</gene>
<evidence type="ECO:0000256" key="1">
    <source>
        <dbReference type="ARBA" id="ARBA00006762"/>
    </source>
</evidence>
<dbReference type="PROSITE" id="PS51284">
    <property type="entry name" value="DOC"/>
    <property type="match status" value="1"/>
</dbReference>
<dbReference type="Pfam" id="PF03256">
    <property type="entry name" value="ANAPC10"/>
    <property type="match status" value="1"/>
</dbReference>
<evidence type="ECO:0000313" key="8">
    <source>
        <dbReference type="Proteomes" id="UP000318582"/>
    </source>
</evidence>
<dbReference type="Gene3D" id="2.60.120.260">
    <property type="entry name" value="Galactose-binding domain-like"/>
    <property type="match status" value="1"/>
</dbReference>
<dbReference type="Proteomes" id="UP000318582">
    <property type="component" value="Unassembled WGS sequence"/>
</dbReference>
<keyword evidence="8" id="KW-1185">Reference proteome</keyword>
<name>A0A507E6Q6_9FUNG</name>
<dbReference type="GO" id="GO:0051301">
    <property type="term" value="P:cell division"/>
    <property type="evidence" value="ECO:0007669"/>
    <property type="project" value="UniProtKB-KW"/>
</dbReference>
<comment type="caution">
    <text evidence="7">The sequence shown here is derived from an EMBL/GenBank/DDBJ whole genome shotgun (WGS) entry which is preliminary data.</text>
</comment>
<keyword evidence="3" id="KW-0498">Mitosis</keyword>
<accession>A0A507E6Q6</accession>
<dbReference type="EMBL" id="QEAQ01000030">
    <property type="protein sequence ID" value="TPX58985.1"/>
    <property type="molecule type" value="Genomic_DNA"/>
</dbReference>
<dbReference type="CDD" id="cd08366">
    <property type="entry name" value="APC10"/>
    <property type="match status" value="1"/>
</dbReference>
<evidence type="ECO:0000256" key="2">
    <source>
        <dbReference type="ARBA" id="ARBA00022618"/>
    </source>
</evidence>
<dbReference type="InterPro" id="IPR004939">
    <property type="entry name" value="APC_su10/DOC_dom"/>
</dbReference>
<feature type="domain" description="DOC" evidence="6">
    <location>
        <begin position="1"/>
        <end position="145"/>
    </location>
</feature>
<comment type="similarity">
    <text evidence="1">Belongs to the APC10 family.</text>
</comment>
<dbReference type="GO" id="GO:0005680">
    <property type="term" value="C:anaphase-promoting complex"/>
    <property type="evidence" value="ECO:0007669"/>
    <property type="project" value="InterPro"/>
</dbReference>
<evidence type="ECO:0000256" key="5">
    <source>
        <dbReference type="ARBA" id="ARBA00023306"/>
    </source>
</evidence>
<dbReference type="STRING" id="109895.A0A507E6Q6"/>
<evidence type="ECO:0000256" key="4">
    <source>
        <dbReference type="ARBA" id="ARBA00022786"/>
    </source>
</evidence>
<dbReference type="GO" id="GO:0070979">
    <property type="term" value="P:protein K11-linked ubiquitination"/>
    <property type="evidence" value="ECO:0007669"/>
    <property type="project" value="TreeGrafter"/>
</dbReference>